<evidence type="ECO:0000313" key="3">
    <source>
        <dbReference type="Proteomes" id="UP000177932"/>
    </source>
</evidence>
<dbReference type="GO" id="GO:0004555">
    <property type="term" value="F:alpha,alpha-trehalase activity"/>
    <property type="evidence" value="ECO:0007669"/>
    <property type="project" value="InterPro"/>
</dbReference>
<name>A0A1G2H6M8_9BACT</name>
<protein>
    <recommendedName>
        <fullName evidence="1">Mannosylglycerate hydrolase MGH1-like glycoside hydrolase domain-containing protein</fullName>
    </recommendedName>
</protein>
<evidence type="ECO:0000313" key="2">
    <source>
        <dbReference type="EMBL" id="OGZ58123.1"/>
    </source>
</evidence>
<dbReference type="PANTHER" id="PTHR23403">
    <property type="entry name" value="TREHALASE"/>
    <property type="match status" value="1"/>
</dbReference>
<dbReference type="SUPFAM" id="SSF48208">
    <property type="entry name" value="Six-hairpin glycosidases"/>
    <property type="match status" value="1"/>
</dbReference>
<organism evidence="2 3">
    <name type="scientific">Candidatus Spechtbacteria bacterium RIFCSPHIGHO2_01_FULL_43_30</name>
    <dbReference type="NCBI Taxonomy" id="1802158"/>
    <lineage>
        <taxon>Bacteria</taxon>
        <taxon>Candidatus Spechtiibacteriota</taxon>
    </lineage>
</organism>
<dbReference type="Gene3D" id="1.50.10.10">
    <property type="match status" value="1"/>
</dbReference>
<dbReference type="Pfam" id="PF22422">
    <property type="entry name" value="MGH1-like_GH"/>
    <property type="match status" value="1"/>
</dbReference>
<feature type="domain" description="Mannosylglycerate hydrolase MGH1-like glycoside hydrolase" evidence="1">
    <location>
        <begin position="63"/>
        <end position="366"/>
    </location>
</feature>
<accession>A0A1G2H6M8</accession>
<proteinExistence type="predicted"/>
<dbReference type="Proteomes" id="UP000177932">
    <property type="component" value="Unassembled WGS sequence"/>
</dbReference>
<gene>
    <name evidence="2" type="ORF">A2827_02770</name>
</gene>
<reference evidence="2 3" key="1">
    <citation type="journal article" date="2016" name="Nat. Commun.">
        <title>Thousands of microbial genomes shed light on interconnected biogeochemical processes in an aquifer system.</title>
        <authorList>
            <person name="Anantharaman K."/>
            <person name="Brown C.T."/>
            <person name="Hug L.A."/>
            <person name="Sharon I."/>
            <person name="Castelle C.J."/>
            <person name="Probst A.J."/>
            <person name="Thomas B.C."/>
            <person name="Singh A."/>
            <person name="Wilkins M.J."/>
            <person name="Karaoz U."/>
            <person name="Brodie E.L."/>
            <person name="Williams K.H."/>
            <person name="Hubbard S.S."/>
            <person name="Banfield J.F."/>
        </authorList>
    </citation>
    <scope>NUCLEOTIDE SEQUENCE [LARGE SCALE GENOMIC DNA]</scope>
</reference>
<dbReference type="GO" id="GO:0005993">
    <property type="term" value="P:trehalose catabolic process"/>
    <property type="evidence" value="ECO:0007669"/>
    <property type="project" value="TreeGrafter"/>
</dbReference>
<dbReference type="PANTHER" id="PTHR23403:SF1">
    <property type="entry name" value="TREHALASE"/>
    <property type="match status" value="1"/>
</dbReference>
<evidence type="ECO:0000259" key="1">
    <source>
        <dbReference type="Pfam" id="PF22422"/>
    </source>
</evidence>
<dbReference type="AlphaFoldDB" id="A0A1G2H6M8"/>
<sequence>MTFFPFGDPPKLDCQNPYFQNFYNYRWKNLEDLSFDFSKRKQEAKYLPAPGVYEGTSFFQQHISYSAQAHMRELRWLENPLLAQGSIVNFIENQAADGSLPGHINPEKGANPETFYHADWGTSVLEVYWLHPDRDFLLYCYNGLSRYAEYFERQRDRERFYMYDIVNHFETGQEFSPRYSTVSDKADSVGWGNVFCLKGVDATVYIYQLYESLRKMAQLLGGTASAEAWSRRAQKVKHAVLKYMWDPVQEMFFDFDANQMRRTDVKALTCFYPYFTNIVSKKHLAGFKKHLFNSEEFFTPVPFPTLSMDDPQFSADGIWKGKKEMCPWNGRMWPMTNSHIAEAIANLAIRFDDNRLRREFVSFFEKWLATMSFEGDPLRPNSFEHYHPLKRYSASTTENGFNGIDNYLHSWINDLIIKYVVGIRPYAPNMAIMNPFPFNAHTVLENLIVNSRDILVLVEPGSFRVYIDKKPVAFSANGTPLQIALY</sequence>
<dbReference type="STRING" id="1802158.A2827_02770"/>
<comment type="caution">
    <text evidence="2">The sequence shown here is derived from an EMBL/GenBank/DDBJ whole genome shotgun (WGS) entry which is preliminary data.</text>
</comment>
<dbReference type="InterPro" id="IPR054491">
    <property type="entry name" value="MGH1-like_GH"/>
</dbReference>
<dbReference type="EMBL" id="MHOD01000014">
    <property type="protein sequence ID" value="OGZ58123.1"/>
    <property type="molecule type" value="Genomic_DNA"/>
</dbReference>
<dbReference type="InterPro" id="IPR001661">
    <property type="entry name" value="Glyco_hydro_37"/>
</dbReference>
<dbReference type="InterPro" id="IPR012341">
    <property type="entry name" value="6hp_glycosidase-like_sf"/>
</dbReference>
<dbReference type="InterPro" id="IPR008928">
    <property type="entry name" value="6-hairpin_glycosidase_sf"/>
</dbReference>